<dbReference type="GO" id="GO:0016746">
    <property type="term" value="F:acyltransferase activity"/>
    <property type="evidence" value="ECO:0007669"/>
    <property type="project" value="InterPro"/>
</dbReference>
<dbReference type="InterPro" id="IPR052565">
    <property type="entry name" value="Glutaredoxin-like_YDR286C"/>
</dbReference>
<name>B4G6I7_DROPE</name>
<dbReference type="InterPro" id="IPR036249">
    <property type="entry name" value="Thioredoxin-like_sf"/>
</dbReference>
<dbReference type="AlphaFoldDB" id="B4G6I7"/>
<accession>B4G6I7</accession>
<dbReference type="HOGENOM" id="CLU_059450_0_0_1"/>
<dbReference type="Gene3D" id="3.40.30.10">
    <property type="entry name" value="Glutaredoxin"/>
    <property type="match status" value="1"/>
</dbReference>
<dbReference type="InterPro" id="IPR016039">
    <property type="entry name" value="Thiolase-like"/>
</dbReference>
<dbReference type="eggNOG" id="ENOG502S912">
    <property type="taxonomic scope" value="Eukaryota"/>
</dbReference>
<evidence type="ECO:0000313" key="1">
    <source>
        <dbReference type="EMBL" id="EDW28212.1"/>
    </source>
</evidence>
<dbReference type="Pfam" id="PF05768">
    <property type="entry name" value="Glrx-like"/>
    <property type="match status" value="1"/>
</dbReference>
<protein>
    <submittedName>
        <fullName evidence="1">GL19061</fullName>
    </submittedName>
</protein>
<dbReference type="InterPro" id="IPR008554">
    <property type="entry name" value="Glutaredoxin-like"/>
</dbReference>
<dbReference type="STRING" id="7234.B4G6I7"/>
<dbReference type="PhylomeDB" id="B4G6I7"/>
<dbReference type="PANTHER" id="PTHR33558">
    <property type="entry name" value="GLUTAREDOXIN-LIKE PROTEIN C5ORF63 HOMOLOG"/>
    <property type="match status" value="1"/>
</dbReference>
<sequence length="396" mass="44479">MHTIMLERFRMQHSKNISRLLRHFSRQLDGTHNNAVVIAAAVRTPRTPFKAEEQKLAGIVIDELVKRTLVPREEFKKLIVCCSSNASASDCNARLANVAKELGLKSCEAHALQDDICSIAGLRMTLDSLREGKAQCIITGDTRCQFLEPDDGLLANELMTVHQAPARGKQTAKADPSEPTPTLGAAALAWTTYETAERLQLQPLALVREFAVKNNREDALYHVHGGQPLLPSQIHTWDLVTSREPPKPSYFHLDLSGNNLCTHDNLHITASHLLTHLVHSLPAGELGCAYMDGSDGRLMIIFLEKLKPKIAQVDGLPLLTLYTKKPCPLCDDLVSQLEQKYAGKFRLEKVYIDRKENVRYLRLFRHDIPVLFFNGQFLCMHKLNEEALRERLAGLE</sequence>
<dbReference type="Proteomes" id="UP000008744">
    <property type="component" value="Unassembled WGS sequence"/>
</dbReference>
<dbReference type="SUPFAM" id="SSF52833">
    <property type="entry name" value="Thioredoxin-like"/>
    <property type="match status" value="1"/>
</dbReference>
<dbReference type="PANTHER" id="PTHR33558:SF1">
    <property type="entry name" value="GLUTAREDOXIN-LIKE PROTEIN C5ORF63 HOMOLOG"/>
    <property type="match status" value="1"/>
</dbReference>
<organism evidence="2">
    <name type="scientific">Drosophila persimilis</name>
    <name type="common">Fruit fly</name>
    <dbReference type="NCBI Taxonomy" id="7234"/>
    <lineage>
        <taxon>Eukaryota</taxon>
        <taxon>Metazoa</taxon>
        <taxon>Ecdysozoa</taxon>
        <taxon>Arthropoda</taxon>
        <taxon>Hexapoda</taxon>
        <taxon>Insecta</taxon>
        <taxon>Pterygota</taxon>
        <taxon>Neoptera</taxon>
        <taxon>Endopterygota</taxon>
        <taxon>Diptera</taxon>
        <taxon>Brachycera</taxon>
        <taxon>Muscomorpha</taxon>
        <taxon>Ephydroidea</taxon>
        <taxon>Drosophilidae</taxon>
        <taxon>Drosophila</taxon>
        <taxon>Sophophora</taxon>
    </lineage>
</organism>
<dbReference type="OrthoDB" id="429967at2759"/>
<dbReference type="KEGG" id="dpe:6589227"/>
<reference evidence="1 2" key="1">
    <citation type="journal article" date="2007" name="Nature">
        <title>Evolution of genes and genomes on the Drosophila phylogeny.</title>
        <authorList>
            <consortium name="Drosophila 12 Genomes Consortium"/>
            <person name="Clark A.G."/>
            <person name="Eisen M.B."/>
            <person name="Smith D.R."/>
            <person name="Bergman C.M."/>
            <person name="Oliver B."/>
            <person name="Markow T.A."/>
            <person name="Kaufman T.C."/>
            <person name="Kellis M."/>
            <person name="Gelbart W."/>
            <person name="Iyer V.N."/>
            <person name="Pollard D.A."/>
            <person name="Sackton T.B."/>
            <person name="Larracuente A.M."/>
            <person name="Singh N.D."/>
            <person name="Abad J.P."/>
            <person name="Abt D.N."/>
            <person name="Adryan B."/>
            <person name="Aguade M."/>
            <person name="Akashi H."/>
            <person name="Anderson W.W."/>
            <person name="Aquadro C.F."/>
            <person name="Ardell D.H."/>
            <person name="Arguello R."/>
            <person name="Artieri C.G."/>
            <person name="Barbash D.A."/>
            <person name="Barker D."/>
            <person name="Barsanti P."/>
            <person name="Batterham P."/>
            <person name="Batzoglou S."/>
            <person name="Begun D."/>
            <person name="Bhutkar A."/>
            <person name="Blanco E."/>
            <person name="Bosak S.A."/>
            <person name="Bradley R.K."/>
            <person name="Brand A.D."/>
            <person name="Brent M.R."/>
            <person name="Brooks A.N."/>
            <person name="Brown R.H."/>
            <person name="Butlin R.K."/>
            <person name="Caggese C."/>
            <person name="Calvi B.R."/>
            <person name="Bernardo de Carvalho A."/>
            <person name="Caspi A."/>
            <person name="Castrezana S."/>
            <person name="Celniker S.E."/>
            <person name="Chang J.L."/>
            <person name="Chapple C."/>
            <person name="Chatterji S."/>
            <person name="Chinwalla A."/>
            <person name="Civetta A."/>
            <person name="Clifton S.W."/>
            <person name="Comeron J.M."/>
            <person name="Costello J.C."/>
            <person name="Coyne J.A."/>
            <person name="Daub J."/>
            <person name="David R.G."/>
            <person name="Delcher A.L."/>
            <person name="Delehaunty K."/>
            <person name="Do C.B."/>
            <person name="Ebling H."/>
            <person name="Edwards K."/>
            <person name="Eickbush T."/>
            <person name="Evans J.D."/>
            <person name="Filipski A."/>
            <person name="Findeiss S."/>
            <person name="Freyhult E."/>
            <person name="Fulton L."/>
            <person name="Fulton R."/>
            <person name="Garcia A.C."/>
            <person name="Gardiner A."/>
            <person name="Garfield D.A."/>
            <person name="Garvin B.E."/>
            <person name="Gibson G."/>
            <person name="Gilbert D."/>
            <person name="Gnerre S."/>
            <person name="Godfrey J."/>
            <person name="Good R."/>
            <person name="Gotea V."/>
            <person name="Gravely B."/>
            <person name="Greenberg A.J."/>
            <person name="Griffiths-Jones S."/>
            <person name="Gross S."/>
            <person name="Guigo R."/>
            <person name="Gustafson E.A."/>
            <person name="Haerty W."/>
            <person name="Hahn M.W."/>
            <person name="Halligan D.L."/>
            <person name="Halpern A.L."/>
            <person name="Halter G.M."/>
            <person name="Han M.V."/>
            <person name="Heger A."/>
            <person name="Hillier L."/>
            <person name="Hinrichs A.S."/>
            <person name="Holmes I."/>
            <person name="Hoskins R.A."/>
            <person name="Hubisz M.J."/>
            <person name="Hultmark D."/>
            <person name="Huntley M.A."/>
            <person name="Jaffe D.B."/>
            <person name="Jagadeeshan S."/>
            <person name="Jeck W.R."/>
            <person name="Johnson J."/>
            <person name="Jones C.D."/>
            <person name="Jordan W.C."/>
            <person name="Karpen G.H."/>
            <person name="Kataoka E."/>
            <person name="Keightley P.D."/>
            <person name="Kheradpour P."/>
            <person name="Kirkness E.F."/>
            <person name="Koerich L.B."/>
            <person name="Kristiansen K."/>
            <person name="Kudrna D."/>
            <person name="Kulathinal R.J."/>
            <person name="Kumar S."/>
            <person name="Kwok R."/>
            <person name="Lander E."/>
            <person name="Langley C.H."/>
            <person name="Lapoint R."/>
            <person name="Lazzaro B.P."/>
            <person name="Lee S.J."/>
            <person name="Levesque L."/>
            <person name="Li R."/>
            <person name="Lin C.F."/>
            <person name="Lin M.F."/>
            <person name="Lindblad-Toh K."/>
            <person name="Llopart A."/>
            <person name="Long M."/>
            <person name="Low L."/>
            <person name="Lozovsky E."/>
            <person name="Lu J."/>
            <person name="Luo M."/>
            <person name="Machado C.A."/>
            <person name="Makalowski W."/>
            <person name="Marzo M."/>
            <person name="Matsuda M."/>
            <person name="Matzkin L."/>
            <person name="McAllister B."/>
            <person name="McBride C.S."/>
            <person name="McKernan B."/>
            <person name="McKernan K."/>
            <person name="Mendez-Lago M."/>
            <person name="Minx P."/>
            <person name="Mollenhauer M.U."/>
            <person name="Montooth K."/>
            <person name="Mount S.M."/>
            <person name="Mu X."/>
            <person name="Myers E."/>
            <person name="Negre B."/>
            <person name="Newfeld S."/>
            <person name="Nielsen R."/>
            <person name="Noor M.A."/>
            <person name="O'Grady P."/>
            <person name="Pachter L."/>
            <person name="Papaceit M."/>
            <person name="Parisi M.J."/>
            <person name="Parisi M."/>
            <person name="Parts L."/>
            <person name="Pedersen J.S."/>
            <person name="Pesole G."/>
            <person name="Phillippy A.M."/>
            <person name="Ponting C.P."/>
            <person name="Pop M."/>
            <person name="Porcelli D."/>
            <person name="Powell J.R."/>
            <person name="Prohaska S."/>
            <person name="Pruitt K."/>
            <person name="Puig M."/>
            <person name="Quesneville H."/>
            <person name="Ram K.R."/>
            <person name="Rand D."/>
            <person name="Rasmussen M.D."/>
            <person name="Reed L.K."/>
            <person name="Reenan R."/>
            <person name="Reily A."/>
            <person name="Remington K.A."/>
            <person name="Rieger T.T."/>
            <person name="Ritchie M.G."/>
            <person name="Robin C."/>
            <person name="Rogers Y.H."/>
            <person name="Rohde C."/>
            <person name="Rozas J."/>
            <person name="Rubenfield M.J."/>
            <person name="Ruiz A."/>
            <person name="Russo S."/>
            <person name="Salzberg S.L."/>
            <person name="Sanchez-Gracia A."/>
            <person name="Saranga D.J."/>
            <person name="Sato H."/>
            <person name="Schaeffer S.W."/>
            <person name="Schatz M.C."/>
            <person name="Schlenke T."/>
            <person name="Schwartz R."/>
            <person name="Segarra C."/>
            <person name="Singh R.S."/>
            <person name="Sirot L."/>
            <person name="Sirota M."/>
            <person name="Sisneros N.B."/>
            <person name="Smith C.D."/>
            <person name="Smith T.F."/>
            <person name="Spieth J."/>
            <person name="Stage D.E."/>
            <person name="Stark A."/>
            <person name="Stephan W."/>
            <person name="Strausberg R.L."/>
            <person name="Strempel S."/>
            <person name="Sturgill D."/>
            <person name="Sutton G."/>
            <person name="Sutton G.G."/>
            <person name="Tao W."/>
            <person name="Teichmann S."/>
            <person name="Tobari Y.N."/>
            <person name="Tomimura Y."/>
            <person name="Tsolas J.M."/>
            <person name="Valente V.L."/>
            <person name="Venter E."/>
            <person name="Venter J.C."/>
            <person name="Vicario S."/>
            <person name="Vieira F.G."/>
            <person name="Vilella A.J."/>
            <person name="Villasante A."/>
            <person name="Walenz B."/>
            <person name="Wang J."/>
            <person name="Wasserman M."/>
            <person name="Watts T."/>
            <person name="Wilson D."/>
            <person name="Wilson R.K."/>
            <person name="Wing R.A."/>
            <person name="Wolfner M.F."/>
            <person name="Wong A."/>
            <person name="Wong G.K."/>
            <person name="Wu C.I."/>
            <person name="Wu G."/>
            <person name="Yamamoto D."/>
            <person name="Yang H.P."/>
            <person name="Yang S.P."/>
            <person name="Yorke J.A."/>
            <person name="Yoshida K."/>
            <person name="Zdobnov E."/>
            <person name="Zhang P."/>
            <person name="Zhang Y."/>
            <person name="Zimin A.V."/>
            <person name="Baldwin J."/>
            <person name="Abdouelleil A."/>
            <person name="Abdulkadir J."/>
            <person name="Abebe A."/>
            <person name="Abera B."/>
            <person name="Abreu J."/>
            <person name="Acer S.C."/>
            <person name="Aftuck L."/>
            <person name="Alexander A."/>
            <person name="An P."/>
            <person name="Anderson E."/>
            <person name="Anderson S."/>
            <person name="Arachi H."/>
            <person name="Azer M."/>
            <person name="Bachantsang P."/>
            <person name="Barry A."/>
            <person name="Bayul T."/>
            <person name="Berlin A."/>
            <person name="Bessette D."/>
            <person name="Bloom T."/>
            <person name="Blye J."/>
            <person name="Boguslavskiy L."/>
            <person name="Bonnet C."/>
            <person name="Boukhgalter B."/>
            <person name="Bourzgui I."/>
            <person name="Brown A."/>
            <person name="Cahill P."/>
            <person name="Channer S."/>
            <person name="Cheshatsang Y."/>
            <person name="Chuda L."/>
            <person name="Citroen M."/>
            <person name="Collymore A."/>
            <person name="Cooke P."/>
            <person name="Costello M."/>
            <person name="D'Aco K."/>
            <person name="Daza R."/>
            <person name="De Haan G."/>
            <person name="DeGray S."/>
            <person name="DeMaso C."/>
            <person name="Dhargay N."/>
            <person name="Dooley K."/>
            <person name="Dooley E."/>
            <person name="Doricent M."/>
            <person name="Dorje P."/>
            <person name="Dorjee K."/>
            <person name="Dupes A."/>
            <person name="Elong R."/>
            <person name="Falk J."/>
            <person name="Farina A."/>
            <person name="Faro S."/>
            <person name="Ferguson D."/>
            <person name="Fisher S."/>
            <person name="Foley C.D."/>
            <person name="Franke A."/>
            <person name="Friedrich D."/>
            <person name="Gadbois L."/>
            <person name="Gearin G."/>
            <person name="Gearin C.R."/>
            <person name="Giannoukos G."/>
            <person name="Goode T."/>
            <person name="Graham J."/>
            <person name="Grandbois E."/>
            <person name="Grewal S."/>
            <person name="Gyaltsen K."/>
            <person name="Hafez N."/>
            <person name="Hagos B."/>
            <person name="Hall J."/>
            <person name="Henson C."/>
            <person name="Hollinger A."/>
            <person name="Honan T."/>
            <person name="Huard M.D."/>
            <person name="Hughes L."/>
            <person name="Hurhula B."/>
            <person name="Husby M.E."/>
            <person name="Kamat A."/>
            <person name="Kanga B."/>
            <person name="Kashin S."/>
            <person name="Khazanovich D."/>
            <person name="Kisner P."/>
            <person name="Lance K."/>
            <person name="Lara M."/>
            <person name="Lee W."/>
            <person name="Lennon N."/>
            <person name="Letendre F."/>
            <person name="LeVine R."/>
            <person name="Lipovsky A."/>
            <person name="Liu X."/>
            <person name="Liu J."/>
            <person name="Liu S."/>
            <person name="Lokyitsang T."/>
            <person name="Lokyitsang Y."/>
            <person name="Lubonja R."/>
            <person name="Lui A."/>
            <person name="MacDonald P."/>
            <person name="Magnisalis V."/>
            <person name="Maru K."/>
            <person name="Matthews C."/>
            <person name="McCusker W."/>
            <person name="McDonough S."/>
            <person name="Mehta T."/>
            <person name="Meldrim J."/>
            <person name="Meneus L."/>
            <person name="Mihai O."/>
            <person name="Mihalev A."/>
            <person name="Mihova T."/>
            <person name="Mittelman R."/>
            <person name="Mlenga V."/>
            <person name="Montmayeur A."/>
            <person name="Mulrain L."/>
            <person name="Navidi A."/>
            <person name="Naylor J."/>
            <person name="Negash T."/>
            <person name="Nguyen T."/>
            <person name="Nguyen N."/>
            <person name="Nicol R."/>
            <person name="Norbu C."/>
            <person name="Norbu N."/>
            <person name="Novod N."/>
            <person name="O'Neill B."/>
            <person name="Osman S."/>
            <person name="Markiewicz E."/>
            <person name="Oyono O.L."/>
            <person name="Patti C."/>
            <person name="Phunkhang P."/>
            <person name="Pierre F."/>
            <person name="Priest M."/>
            <person name="Raghuraman S."/>
            <person name="Rege F."/>
            <person name="Reyes R."/>
            <person name="Rise C."/>
            <person name="Rogov P."/>
            <person name="Ross K."/>
            <person name="Ryan E."/>
            <person name="Settipalli S."/>
            <person name="Shea T."/>
            <person name="Sherpa N."/>
            <person name="Shi L."/>
            <person name="Shih D."/>
            <person name="Sparrow T."/>
            <person name="Spaulding J."/>
            <person name="Stalker J."/>
            <person name="Stange-Thomann N."/>
            <person name="Stavropoulos S."/>
            <person name="Stone C."/>
            <person name="Strader C."/>
            <person name="Tesfaye S."/>
            <person name="Thomson T."/>
            <person name="Thoulutsang Y."/>
            <person name="Thoulutsang D."/>
            <person name="Topham K."/>
            <person name="Topping I."/>
            <person name="Tsamla T."/>
            <person name="Vassiliev H."/>
            <person name="Vo A."/>
            <person name="Wangchuk T."/>
            <person name="Wangdi T."/>
            <person name="Weiand M."/>
            <person name="Wilkinson J."/>
            <person name="Wilson A."/>
            <person name="Yadav S."/>
            <person name="Young G."/>
            <person name="Yu Q."/>
            <person name="Zembek L."/>
            <person name="Zhong D."/>
            <person name="Zimmer A."/>
            <person name="Zwirko Z."/>
            <person name="Jaffe D.B."/>
            <person name="Alvarez P."/>
            <person name="Brockman W."/>
            <person name="Butler J."/>
            <person name="Chin C."/>
            <person name="Gnerre S."/>
            <person name="Grabherr M."/>
            <person name="Kleber M."/>
            <person name="Mauceli E."/>
            <person name="MacCallum I."/>
        </authorList>
    </citation>
    <scope>NUCLEOTIDE SEQUENCE [LARGE SCALE GENOMIC DNA]</scope>
    <source>
        <strain evidence="2">MSH-3 / Tucson 14011-0111.49</strain>
    </source>
</reference>
<dbReference type="OMA" id="QFLCMHS"/>
<gene>
    <name evidence="1" type="primary">Dper\GL19061</name>
    <name evidence="1" type="ORF">Dper_GL19061</name>
</gene>
<dbReference type="Gene3D" id="3.40.47.10">
    <property type="match status" value="1"/>
</dbReference>
<dbReference type="SUPFAM" id="SSF53901">
    <property type="entry name" value="Thiolase-like"/>
    <property type="match status" value="1"/>
</dbReference>
<keyword evidence="2" id="KW-1185">Reference proteome</keyword>
<proteinExistence type="predicted"/>
<evidence type="ECO:0000313" key="2">
    <source>
        <dbReference type="Proteomes" id="UP000008744"/>
    </source>
</evidence>
<dbReference type="EMBL" id="CH479180">
    <property type="protein sequence ID" value="EDW28212.1"/>
    <property type="molecule type" value="Genomic_DNA"/>
</dbReference>